<name>A0A3G3K3P5_9BACL</name>
<feature type="chain" id="PRO_5018125303" evidence="3">
    <location>
        <begin position="32"/>
        <end position="245"/>
    </location>
</feature>
<dbReference type="Proteomes" id="UP000269097">
    <property type="component" value="Chromosome"/>
</dbReference>
<keyword evidence="2" id="KW-0812">Transmembrane</keyword>
<evidence type="ECO:0000256" key="2">
    <source>
        <dbReference type="SAM" id="Phobius"/>
    </source>
</evidence>
<dbReference type="CDD" id="cd00060">
    <property type="entry name" value="FHA"/>
    <property type="match status" value="1"/>
</dbReference>
<dbReference type="EMBL" id="CP033433">
    <property type="protein sequence ID" value="AYQ75088.1"/>
    <property type="molecule type" value="Genomic_DNA"/>
</dbReference>
<keyword evidence="3" id="KW-0732">Signal</keyword>
<proteinExistence type="predicted"/>
<dbReference type="AlphaFoldDB" id="A0A3G3K3P5"/>
<keyword evidence="6" id="KW-1185">Reference proteome</keyword>
<sequence length="245" mass="25828">MTGAAWRLFRKAFAGTAAIIAAAVAASPADAASLAAKPLSAESAVGTLPLLAALGIGIVIAVAAVIAFLQMTAKGRDPRDFHDGEPEEPEESGRGFGLERREEPEGQPDPDEGQHELSDYTIPLGRIPAEPAALIAASDDGPRLCGIAGEFAGASYRLAAGRLSIGRDPAVCHVVFPVDIGEVSRKHCTLSYEEESGVFSLEDHGSSNGTYLTDGEKLQPGKRYQLRSGQRFALSGSTHWFEVRD</sequence>
<evidence type="ECO:0000256" key="3">
    <source>
        <dbReference type="SAM" id="SignalP"/>
    </source>
</evidence>
<organism evidence="5 6">
    <name type="scientific">Cohnella candidum</name>
    <dbReference type="NCBI Taxonomy" id="2674991"/>
    <lineage>
        <taxon>Bacteria</taxon>
        <taxon>Bacillati</taxon>
        <taxon>Bacillota</taxon>
        <taxon>Bacilli</taxon>
        <taxon>Bacillales</taxon>
        <taxon>Paenibacillaceae</taxon>
        <taxon>Cohnella</taxon>
    </lineage>
</organism>
<evidence type="ECO:0000313" key="5">
    <source>
        <dbReference type="EMBL" id="AYQ75088.1"/>
    </source>
</evidence>
<feature type="compositionally biased region" description="Basic and acidic residues" evidence="1">
    <location>
        <begin position="91"/>
        <end position="104"/>
    </location>
</feature>
<gene>
    <name evidence="5" type="ORF">EAV92_22555</name>
</gene>
<dbReference type="InterPro" id="IPR008984">
    <property type="entry name" value="SMAD_FHA_dom_sf"/>
</dbReference>
<reference evidence="5 6" key="1">
    <citation type="submission" date="2018-10" db="EMBL/GenBank/DDBJ databases">
        <title>Genome Sequence of Cohnella sp.</title>
        <authorList>
            <person name="Srinivasan S."/>
            <person name="Kim M.K."/>
        </authorList>
    </citation>
    <scope>NUCLEOTIDE SEQUENCE [LARGE SCALE GENOMIC DNA]</scope>
    <source>
        <strain evidence="5 6">18JY8-7</strain>
    </source>
</reference>
<dbReference type="InterPro" id="IPR050923">
    <property type="entry name" value="Cell_Proc_Reg/RNA_Proc"/>
</dbReference>
<feature type="domain" description="FHA" evidence="4">
    <location>
        <begin position="163"/>
        <end position="217"/>
    </location>
</feature>
<dbReference type="PROSITE" id="PS50006">
    <property type="entry name" value="FHA_DOMAIN"/>
    <property type="match status" value="1"/>
</dbReference>
<keyword evidence="2" id="KW-1133">Transmembrane helix</keyword>
<dbReference type="InterPro" id="IPR000253">
    <property type="entry name" value="FHA_dom"/>
</dbReference>
<dbReference type="SUPFAM" id="SSF49879">
    <property type="entry name" value="SMAD/FHA domain"/>
    <property type="match status" value="1"/>
</dbReference>
<dbReference type="Pfam" id="PF00498">
    <property type="entry name" value="FHA"/>
    <property type="match status" value="1"/>
</dbReference>
<keyword evidence="2" id="KW-0472">Membrane</keyword>
<protein>
    <submittedName>
        <fullName evidence="5">FHA domain-containing protein</fullName>
    </submittedName>
</protein>
<feature type="region of interest" description="Disordered" evidence="1">
    <location>
        <begin position="76"/>
        <end position="117"/>
    </location>
</feature>
<feature type="signal peptide" evidence="3">
    <location>
        <begin position="1"/>
        <end position="31"/>
    </location>
</feature>
<feature type="transmembrane region" description="Helical" evidence="2">
    <location>
        <begin position="47"/>
        <end position="69"/>
    </location>
</feature>
<evidence type="ECO:0000259" key="4">
    <source>
        <dbReference type="PROSITE" id="PS50006"/>
    </source>
</evidence>
<dbReference type="RefSeq" id="WP_123043168.1">
    <property type="nucleotide sequence ID" value="NZ_CP033433.1"/>
</dbReference>
<dbReference type="Gene3D" id="2.60.200.20">
    <property type="match status" value="1"/>
</dbReference>
<evidence type="ECO:0000313" key="6">
    <source>
        <dbReference type="Proteomes" id="UP000269097"/>
    </source>
</evidence>
<dbReference type="KEGG" id="coh:EAV92_22555"/>
<accession>A0A3G3K3P5</accession>
<dbReference type="SMART" id="SM00240">
    <property type="entry name" value="FHA"/>
    <property type="match status" value="1"/>
</dbReference>
<evidence type="ECO:0000256" key="1">
    <source>
        <dbReference type="SAM" id="MobiDB-lite"/>
    </source>
</evidence>
<dbReference type="PANTHER" id="PTHR23308">
    <property type="entry name" value="NUCLEAR INHIBITOR OF PROTEIN PHOSPHATASE-1"/>
    <property type="match status" value="1"/>
</dbReference>